<dbReference type="Proteomes" id="UP000297777">
    <property type="component" value="Unassembled WGS sequence"/>
</dbReference>
<keyword evidence="2" id="KW-1185">Reference proteome</keyword>
<proteinExistence type="predicted"/>
<sequence>MPEDSTGLSGFPLFLTTKKLFLEGRCVLFSGSRNLGAKFRRRIGMSNSFPPVYGSSVPMKYTYSMGYNYGLNHILMTLLKHVDKIVVGGGSSA</sequence>
<dbReference type="EMBL" id="PQXH01000001">
    <property type="protein sequence ID" value="TGO20066.1"/>
    <property type="molecule type" value="Genomic_DNA"/>
</dbReference>
<name>A0A4Z1F6X0_9HELO</name>
<accession>A0A4Z1F6X0</accession>
<evidence type="ECO:0000313" key="1">
    <source>
        <dbReference type="EMBL" id="TGO20066.1"/>
    </source>
</evidence>
<dbReference type="AlphaFoldDB" id="A0A4Z1F6X0"/>
<organism evidence="1 2">
    <name type="scientific">Botrytis tulipae</name>
    <dbReference type="NCBI Taxonomy" id="87230"/>
    <lineage>
        <taxon>Eukaryota</taxon>
        <taxon>Fungi</taxon>
        <taxon>Dikarya</taxon>
        <taxon>Ascomycota</taxon>
        <taxon>Pezizomycotina</taxon>
        <taxon>Leotiomycetes</taxon>
        <taxon>Helotiales</taxon>
        <taxon>Sclerotiniaceae</taxon>
        <taxon>Botrytis</taxon>
    </lineage>
</organism>
<gene>
    <name evidence="1" type="ORF">BTUL_0001g00730</name>
</gene>
<evidence type="ECO:0000313" key="2">
    <source>
        <dbReference type="Proteomes" id="UP000297777"/>
    </source>
</evidence>
<reference evidence="1 2" key="1">
    <citation type="submission" date="2017-12" db="EMBL/GenBank/DDBJ databases">
        <title>Comparative genomics of Botrytis spp.</title>
        <authorList>
            <person name="Valero-Jimenez C.A."/>
            <person name="Tapia P."/>
            <person name="Veloso J."/>
            <person name="Silva-Moreno E."/>
            <person name="Staats M."/>
            <person name="Valdes J.H."/>
            <person name="Van Kan J.A.L."/>
        </authorList>
    </citation>
    <scope>NUCLEOTIDE SEQUENCE [LARGE SCALE GENOMIC DNA]</scope>
    <source>
        <strain evidence="1 2">Bt9001</strain>
    </source>
</reference>
<comment type="caution">
    <text evidence="1">The sequence shown here is derived from an EMBL/GenBank/DDBJ whole genome shotgun (WGS) entry which is preliminary data.</text>
</comment>
<protein>
    <submittedName>
        <fullName evidence="1">Uncharacterized protein</fullName>
    </submittedName>
</protein>